<feature type="transmembrane region" description="Helical" evidence="1">
    <location>
        <begin position="111"/>
        <end position="134"/>
    </location>
</feature>
<keyword evidence="1" id="KW-0812">Transmembrane</keyword>
<gene>
    <name evidence="2" type="ORF">G7087_00085</name>
</gene>
<keyword evidence="1" id="KW-1133">Transmembrane helix</keyword>
<reference evidence="2 3" key="1">
    <citation type="submission" date="2020-03" db="EMBL/GenBank/DDBJ databases">
        <title>Rubrivivax benzoatilyticus JA2 (sequenced after 10 years sub-culturing).</title>
        <authorList>
            <person name="Gupta D."/>
            <person name="Chintalapati S."/>
            <person name="Chintalapati V.R."/>
        </authorList>
    </citation>
    <scope>NUCLEOTIDE SEQUENCE [LARGE SCALE GENOMIC DNA]</scope>
    <source>
        <strain evidence="2 3">JA2-Mal</strain>
    </source>
</reference>
<organism evidence="2 3">
    <name type="scientific">Rubrivivax benzoatilyticus</name>
    <dbReference type="NCBI Taxonomy" id="316997"/>
    <lineage>
        <taxon>Bacteria</taxon>
        <taxon>Pseudomonadati</taxon>
        <taxon>Pseudomonadota</taxon>
        <taxon>Betaproteobacteria</taxon>
        <taxon>Burkholderiales</taxon>
        <taxon>Sphaerotilaceae</taxon>
        <taxon>Rubrivivax</taxon>
    </lineage>
</organism>
<dbReference type="RefSeq" id="WP_009855507.1">
    <property type="nucleotide sequence ID" value="NZ_JAAOCD010000001.1"/>
</dbReference>
<name>A0ABX0HNX1_9BURK</name>
<dbReference type="EMBL" id="JAAOCD010000001">
    <property type="protein sequence ID" value="NHK96767.1"/>
    <property type="molecule type" value="Genomic_DNA"/>
</dbReference>
<proteinExistence type="predicted"/>
<keyword evidence="1" id="KW-0472">Membrane</keyword>
<evidence type="ECO:0008006" key="4">
    <source>
        <dbReference type="Google" id="ProtNLM"/>
    </source>
</evidence>
<feature type="transmembrane region" description="Helical" evidence="1">
    <location>
        <begin position="84"/>
        <end position="105"/>
    </location>
</feature>
<sequence>MSRTLHVAAAAVAPLCVATFLVSTLAVELLGSAEAIAGVKAAIVTPGLWLLVPAMAALGGSGIRLARTRRDPLVEAKRRRMRLVAANGLLVLVPCALLLDTWASAGRFDTAFFALQGVELLAGSANLALMLSSLRDGRRLAARRRVAAARG</sequence>
<evidence type="ECO:0000313" key="3">
    <source>
        <dbReference type="Proteomes" id="UP000802098"/>
    </source>
</evidence>
<comment type="caution">
    <text evidence="2">The sequence shown here is derived from an EMBL/GenBank/DDBJ whole genome shotgun (WGS) entry which is preliminary data.</text>
</comment>
<feature type="transmembrane region" description="Helical" evidence="1">
    <location>
        <begin position="42"/>
        <end position="63"/>
    </location>
</feature>
<dbReference type="Proteomes" id="UP000802098">
    <property type="component" value="Unassembled WGS sequence"/>
</dbReference>
<evidence type="ECO:0000256" key="1">
    <source>
        <dbReference type="SAM" id="Phobius"/>
    </source>
</evidence>
<accession>A0ABX0HNX1</accession>
<keyword evidence="3" id="KW-1185">Reference proteome</keyword>
<evidence type="ECO:0000313" key="2">
    <source>
        <dbReference type="EMBL" id="NHK96767.1"/>
    </source>
</evidence>
<protein>
    <recommendedName>
        <fullName evidence="4">Lipoprotein</fullName>
    </recommendedName>
</protein>